<keyword evidence="2" id="KW-1185">Reference proteome</keyword>
<accession>A0ACD5WND3</accession>
<name>A0ACD5WND3_AVESA</name>
<reference evidence="1" key="2">
    <citation type="submission" date="2025-09" db="UniProtKB">
        <authorList>
            <consortium name="EnsemblPlants"/>
        </authorList>
    </citation>
    <scope>IDENTIFICATION</scope>
</reference>
<evidence type="ECO:0000313" key="2">
    <source>
        <dbReference type="Proteomes" id="UP001732700"/>
    </source>
</evidence>
<dbReference type="EnsemblPlants" id="AVESA.00010b.r2.4AG0652850.1">
    <property type="protein sequence ID" value="AVESA.00010b.r2.4AG0652850.1.CDS.1"/>
    <property type="gene ID" value="AVESA.00010b.r2.4AG0652850"/>
</dbReference>
<protein>
    <submittedName>
        <fullName evidence="1">Uncharacterized protein</fullName>
    </submittedName>
</protein>
<dbReference type="Proteomes" id="UP001732700">
    <property type="component" value="Chromosome 4A"/>
</dbReference>
<reference evidence="1" key="1">
    <citation type="submission" date="2021-05" db="EMBL/GenBank/DDBJ databases">
        <authorList>
            <person name="Scholz U."/>
            <person name="Mascher M."/>
            <person name="Fiebig A."/>
        </authorList>
    </citation>
    <scope>NUCLEOTIDE SEQUENCE [LARGE SCALE GENOMIC DNA]</scope>
</reference>
<proteinExistence type="predicted"/>
<evidence type="ECO:0000313" key="1">
    <source>
        <dbReference type="EnsemblPlants" id="AVESA.00010b.r2.4AG0652850.1.CDS.1"/>
    </source>
</evidence>
<sequence>MFICGAPVETVLSDVGVSRSTFGLIFWRFVEAMLKQASRHLCWPDSMKMESTKSKFKLIYGMPNCCGVVDTACITTTPSAEPNCDHENNHSITVQVGVDPDTKITDIFIGWSGSILQSSDLFKACENGQVLNGSKLKLSDESEVGEYIIGDAGYPLLPWLLTPYQEKDLSGPKLEFNRRHSAARTIAQKVLARLKDTWKWMYQGGSWGLLSRELLHLSAKITHVSCMLHNIVIDMEGAALEERIPSNLEMNYREQACQLADENTVRVRDMLSQHLANISSKFGGKLRN</sequence>
<organism evidence="1 2">
    <name type="scientific">Avena sativa</name>
    <name type="common">Oat</name>
    <dbReference type="NCBI Taxonomy" id="4498"/>
    <lineage>
        <taxon>Eukaryota</taxon>
        <taxon>Viridiplantae</taxon>
        <taxon>Streptophyta</taxon>
        <taxon>Embryophyta</taxon>
        <taxon>Tracheophyta</taxon>
        <taxon>Spermatophyta</taxon>
        <taxon>Magnoliopsida</taxon>
        <taxon>Liliopsida</taxon>
        <taxon>Poales</taxon>
        <taxon>Poaceae</taxon>
        <taxon>BOP clade</taxon>
        <taxon>Pooideae</taxon>
        <taxon>Poodae</taxon>
        <taxon>Poeae</taxon>
        <taxon>Poeae Chloroplast Group 1 (Aveneae type)</taxon>
        <taxon>Aveninae</taxon>
        <taxon>Avena</taxon>
    </lineage>
</organism>